<comment type="caution">
    <text evidence="5">The sequence shown here is derived from an EMBL/GenBank/DDBJ whole genome shotgun (WGS) entry which is preliminary data.</text>
</comment>
<feature type="domain" description="C2" evidence="3">
    <location>
        <begin position="131"/>
        <end position="242"/>
    </location>
</feature>
<keyword evidence="6" id="KW-1185">Reference proteome</keyword>
<dbReference type="PANTHER" id="PTHR15228:SF25">
    <property type="entry name" value="F-BAR DOMAIN-CONTAINING PROTEIN"/>
    <property type="match status" value="1"/>
</dbReference>
<dbReference type="Gene3D" id="1.10.555.10">
    <property type="entry name" value="Rho GTPase activation protein"/>
    <property type="match status" value="1"/>
</dbReference>
<keyword evidence="1" id="KW-0343">GTPase activation</keyword>
<dbReference type="InterPro" id="IPR000008">
    <property type="entry name" value="C2_dom"/>
</dbReference>
<dbReference type="CDD" id="cd00821">
    <property type="entry name" value="PH"/>
    <property type="match status" value="1"/>
</dbReference>
<dbReference type="InterPro" id="IPR008936">
    <property type="entry name" value="Rho_GTPase_activation_prot"/>
</dbReference>
<evidence type="ECO:0000259" key="2">
    <source>
        <dbReference type="PROSITE" id="PS50003"/>
    </source>
</evidence>
<evidence type="ECO:0000256" key="1">
    <source>
        <dbReference type="ARBA" id="ARBA00022468"/>
    </source>
</evidence>
<proteinExistence type="predicted"/>
<evidence type="ECO:0000313" key="5">
    <source>
        <dbReference type="EMBL" id="KAL0481471.1"/>
    </source>
</evidence>
<dbReference type="SMART" id="SM00324">
    <property type="entry name" value="RhoGAP"/>
    <property type="match status" value="1"/>
</dbReference>
<feature type="domain" description="Rho-GAP" evidence="4">
    <location>
        <begin position="277"/>
        <end position="474"/>
    </location>
</feature>
<dbReference type="SUPFAM" id="SSF48350">
    <property type="entry name" value="GTPase activation domain, GAP"/>
    <property type="match status" value="1"/>
</dbReference>
<dbReference type="Pfam" id="PF00620">
    <property type="entry name" value="RhoGAP"/>
    <property type="match status" value="1"/>
</dbReference>
<dbReference type="InterPro" id="IPR035892">
    <property type="entry name" value="C2_domain_sf"/>
</dbReference>
<dbReference type="SMART" id="SM00239">
    <property type="entry name" value="C2"/>
    <property type="match status" value="1"/>
</dbReference>
<dbReference type="PROSITE" id="PS50003">
    <property type="entry name" value="PH_DOMAIN"/>
    <property type="match status" value="1"/>
</dbReference>
<dbReference type="SUPFAM" id="SSF49562">
    <property type="entry name" value="C2 domain (Calcium/lipid-binding domain, CaLB)"/>
    <property type="match status" value="1"/>
</dbReference>
<dbReference type="Pfam" id="PF00169">
    <property type="entry name" value="PH"/>
    <property type="match status" value="1"/>
</dbReference>
<evidence type="ECO:0000313" key="6">
    <source>
        <dbReference type="Proteomes" id="UP001431209"/>
    </source>
</evidence>
<name>A0AAW2YX12_9EUKA</name>
<dbReference type="SUPFAM" id="SSF50729">
    <property type="entry name" value="PH domain-like"/>
    <property type="match status" value="1"/>
</dbReference>
<dbReference type="Pfam" id="PF00168">
    <property type="entry name" value="C2"/>
    <property type="match status" value="1"/>
</dbReference>
<dbReference type="CDD" id="cd00159">
    <property type="entry name" value="RhoGAP"/>
    <property type="match status" value="1"/>
</dbReference>
<protein>
    <submittedName>
        <fullName evidence="5">Uncharacterized protein</fullName>
    </submittedName>
</protein>
<dbReference type="InterPro" id="IPR000198">
    <property type="entry name" value="RhoGAP_dom"/>
</dbReference>
<dbReference type="CDD" id="cd00030">
    <property type="entry name" value="C2"/>
    <property type="match status" value="1"/>
</dbReference>
<dbReference type="Gene3D" id="2.30.29.30">
    <property type="entry name" value="Pleckstrin-homology domain (PH domain)/Phosphotyrosine-binding domain (PTB)"/>
    <property type="match status" value="1"/>
</dbReference>
<dbReference type="InterPro" id="IPR001849">
    <property type="entry name" value="PH_domain"/>
</dbReference>
<sequence length="519" mass="59568">MSCLPPLYDTSKSVERKDILPTLRQGYLTKRTLHNRGRKVLSPRDKLVFVILSPNGLYIFDHDSLQRNQNTNKYIELNETGLKFEDKTDYETKRFQFDLVSDLRHIQFQCLDYNDKDNWISSCKEAVELCQKQSPKVEEEWNMTAEVSVTISQAKDLLPCNGAHGDHYCLVIMDREAKKTETIPRSSDPKWTQGGTFKFQIHKMPEDLLIVVFDAKNHHDALGQVYLKIDSARSSNDLDDWYPLRPVNVGERAAGKLQVKVQCRYDAETQRKVTFGVHLKDLMSRPDQADLIVPDLAYKCLTRLHHTSLKTQGLFRVSGNKNKIRDYETQWDRSVGGNVELNGNEDEHTVAGLFKLFLRELPEPLIPYKHYDLVMEASKDPDRDVRIRKLKELVGVLPQANRDLLFYTCSLLHSQTKYADVNLMKPTNLAIVFGSVFSYSPPDRQIPKQTFLTTHLPQLTATCENLIQEFYDVFNIDANTDPIEQLKACGNRKSSTSQNKAIESNNETLNVNGTDVLVH</sequence>
<dbReference type="Gene3D" id="2.60.40.150">
    <property type="entry name" value="C2 domain"/>
    <property type="match status" value="1"/>
</dbReference>
<dbReference type="PROSITE" id="PS50238">
    <property type="entry name" value="RHOGAP"/>
    <property type="match status" value="1"/>
</dbReference>
<dbReference type="AlphaFoldDB" id="A0AAW2YX12"/>
<organism evidence="5 6">
    <name type="scientific">Acrasis kona</name>
    <dbReference type="NCBI Taxonomy" id="1008807"/>
    <lineage>
        <taxon>Eukaryota</taxon>
        <taxon>Discoba</taxon>
        <taxon>Heterolobosea</taxon>
        <taxon>Tetramitia</taxon>
        <taxon>Eutetramitia</taxon>
        <taxon>Acrasidae</taxon>
        <taxon>Acrasis</taxon>
    </lineage>
</organism>
<dbReference type="GO" id="GO:0007165">
    <property type="term" value="P:signal transduction"/>
    <property type="evidence" value="ECO:0007669"/>
    <property type="project" value="InterPro"/>
</dbReference>
<evidence type="ECO:0000259" key="3">
    <source>
        <dbReference type="PROSITE" id="PS50004"/>
    </source>
</evidence>
<accession>A0AAW2YX12</accession>
<gene>
    <name evidence="5" type="ORF">AKO1_011214</name>
</gene>
<dbReference type="GO" id="GO:0005096">
    <property type="term" value="F:GTPase activator activity"/>
    <property type="evidence" value="ECO:0007669"/>
    <property type="project" value="UniProtKB-KW"/>
</dbReference>
<dbReference type="EMBL" id="JAOPGA020000768">
    <property type="protein sequence ID" value="KAL0481471.1"/>
    <property type="molecule type" value="Genomic_DNA"/>
</dbReference>
<dbReference type="SMART" id="SM00233">
    <property type="entry name" value="PH"/>
    <property type="match status" value="1"/>
</dbReference>
<feature type="domain" description="PH" evidence="2">
    <location>
        <begin position="21"/>
        <end position="128"/>
    </location>
</feature>
<dbReference type="InterPro" id="IPR051025">
    <property type="entry name" value="RhoGAP"/>
</dbReference>
<dbReference type="PANTHER" id="PTHR15228">
    <property type="entry name" value="SPERMATHECAL PHYSIOLOGY VARIANT"/>
    <property type="match status" value="1"/>
</dbReference>
<evidence type="ECO:0000259" key="4">
    <source>
        <dbReference type="PROSITE" id="PS50238"/>
    </source>
</evidence>
<reference evidence="5 6" key="1">
    <citation type="submission" date="2024-03" db="EMBL/GenBank/DDBJ databases">
        <title>The Acrasis kona genome and developmental transcriptomes reveal deep origins of eukaryotic multicellular pathways.</title>
        <authorList>
            <person name="Sheikh S."/>
            <person name="Fu C.-J."/>
            <person name="Brown M.W."/>
            <person name="Baldauf S.L."/>
        </authorList>
    </citation>
    <scope>NUCLEOTIDE SEQUENCE [LARGE SCALE GENOMIC DNA]</scope>
    <source>
        <strain evidence="5 6">ATCC MYA-3509</strain>
    </source>
</reference>
<dbReference type="InterPro" id="IPR011993">
    <property type="entry name" value="PH-like_dom_sf"/>
</dbReference>
<dbReference type="PROSITE" id="PS50004">
    <property type="entry name" value="C2"/>
    <property type="match status" value="1"/>
</dbReference>
<dbReference type="Proteomes" id="UP001431209">
    <property type="component" value="Unassembled WGS sequence"/>
</dbReference>